<evidence type="ECO:0000256" key="1">
    <source>
        <dbReference type="SAM" id="MobiDB-lite"/>
    </source>
</evidence>
<name>A0A7C8MBL1_9PLEO</name>
<dbReference type="Proteomes" id="UP000481861">
    <property type="component" value="Unassembled WGS sequence"/>
</dbReference>
<sequence>MPHSASSNFLPINSMIFRARSAVDLRGQRQGVYASTAAAATETALPGIREQTFDQPDDTITALPVAKGAKAVTKGEKKPHRGPKAMWASFVKKVKAPFKGKKSGGEAGGSPEPRELETGWPTDFQHVSGAGVGGIRGADGRLGGGGQEVRPSTMGGGEGQEDGWEDVEE</sequence>
<keyword evidence="3" id="KW-1185">Reference proteome</keyword>
<gene>
    <name evidence="2" type="ORF">BDV95DRAFT_606137</name>
</gene>
<reference evidence="2 3" key="1">
    <citation type="submission" date="2020-01" db="EMBL/GenBank/DDBJ databases">
        <authorList>
            <consortium name="DOE Joint Genome Institute"/>
            <person name="Haridas S."/>
            <person name="Albert R."/>
            <person name="Binder M."/>
            <person name="Bloem J."/>
            <person name="Labutti K."/>
            <person name="Salamov A."/>
            <person name="Andreopoulos B."/>
            <person name="Baker S.E."/>
            <person name="Barry K."/>
            <person name="Bills G."/>
            <person name="Bluhm B.H."/>
            <person name="Cannon C."/>
            <person name="Castanera R."/>
            <person name="Culley D.E."/>
            <person name="Daum C."/>
            <person name="Ezra D."/>
            <person name="Gonzalez J.B."/>
            <person name="Henrissat B."/>
            <person name="Kuo A."/>
            <person name="Liang C."/>
            <person name="Lipzen A."/>
            <person name="Lutzoni F."/>
            <person name="Magnuson J."/>
            <person name="Mondo S."/>
            <person name="Nolan M."/>
            <person name="Ohm R."/>
            <person name="Pangilinan J."/>
            <person name="Park H.-J.H."/>
            <person name="Ramirez L."/>
            <person name="Alfaro M."/>
            <person name="Sun H."/>
            <person name="Tritt A."/>
            <person name="Yoshinaga Y."/>
            <person name="Zwiers L.-H.L."/>
            <person name="Turgeon B.G."/>
            <person name="Goodwin S.B."/>
            <person name="Spatafora J.W."/>
            <person name="Crous P.W."/>
            <person name="Grigoriev I.V."/>
        </authorList>
    </citation>
    <scope>NUCLEOTIDE SEQUENCE [LARGE SCALE GENOMIC DNA]</scope>
    <source>
        <strain evidence="2 3">CBS 611.86</strain>
    </source>
</reference>
<proteinExistence type="predicted"/>
<protein>
    <submittedName>
        <fullName evidence="2">Uncharacterized protein</fullName>
    </submittedName>
</protein>
<feature type="compositionally biased region" description="Acidic residues" evidence="1">
    <location>
        <begin position="159"/>
        <end position="169"/>
    </location>
</feature>
<dbReference type="EMBL" id="JAADJZ010000009">
    <property type="protein sequence ID" value="KAF2872535.1"/>
    <property type="molecule type" value="Genomic_DNA"/>
</dbReference>
<dbReference type="AlphaFoldDB" id="A0A7C8MBL1"/>
<organism evidence="2 3">
    <name type="scientific">Massariosphaeria phaeospora</name>
    <dbReference type="NCBI Taxonomy" id="100035"/>
    <lineage>
        <taxon>Eukaryota</taxon>
        <taxon>Fungi</taxon>
        <taxon>Dikarya</taxon>
        <taxon>Ascomycota</taxon>
        <taxon>Pezizomycotina</taxon>
        <taxon>Dothideomycetes</taxon>
        <taxon>Pleosporomycetidae</taxon>
        <taxon>Pleosporales</taxon>
        <taxon>Pleosporales incertae sedis</taxon>
        <taxon>Massariosphaeria</taxon>
    </lineage>
</organism>
<comment type="caution">
    <text evidence="2">The sequence shown here is derived from an EMBL/GenBank/DDBJ whole genome shotgun (WGS) entry which is preliminary data.</text>
</comment>
<evidence type="ECO:0000313" key="2">
    <source>
        <dbReference type="EMBL" id="KAF2872535.1"/>
    </source>
</evidence>
<feature type="compositionally biased region" description="Gly residues" evidence="1">
    <location>
        <begin position="130"/>
        <end position="147"/>
    </location>
</feature>
<feature type="region of interest" description="Disordered" evidence="1">
    <location>
        <begin position="97"/>
        <end position="169"/>
    </location>
</feature>
<evidence type="ECO:0000313" key="3">
    <source>
        <dbReference type="Proteomes" id="UP000481861"/>
    </source>
</evidence>
<accession>A0A7C8MBL1</accession>